<dbReference type="EMBL" id="AMZH03000053">
    <property type="protein sequence ID" value="RRT85844.1"/>
    <property type="molecule type" value="Genomic_DNA"/>
</dbReference>
<name>A0A427BBL0_ENSVE</name>
<accession>A0A427BBL0</accession>
<sequence>MYRSVWVVCIGLPADRYVDRLLPGDTARRNQLREEERRRGRRKPGVLFTHVIRSPRAISSPCMGRRNASQRGEKE</sequence>
<dbReference type="AlphaFoldDB" id="A0A427BBL0"/>
<proteinExistence type="predicted"/>
<evidence type="ECO:0000313" key="2">
    <source>
        <dbReference type="Proteomes" id="UP000287651"/>
    </source>
</evidence>
<comment type="caution">
    <text evidence="1">The sequence shown here is derived from an EMBL/GenBank/DDBJ whole genome shotgun (WGS) entry which is preliminary data.</text>
</comment>
<evidence type="ECO:0000313" key="1">
    <source>
        <dbReference type="EMBL" id="RRT85844.1"/>
    </source>
</evidence>
<protein>
    <submittedName>
        <fullName evidence="1">Uncharacterized protein</fullName>
    </submittedName>
</protein>
<gene>
    <name evidence="1" type="ORF">B296_00007684</name>
</gene>
<reference evidence="1 2" key="1">
    <citation type="journal article" date="2014" name="Agronomy (Basel)">
        <title>A Draft Genome Sequence for Ensete ventricosum, the Drought-Tolerant Tree Against Hunger.</title>
        <authorList>
            <person name="Harrison J."/>
            <person name="Moore K.A."/>
            <person name="Paszkiewicz K."/>
            <person name="Jones T."/>
            <person name="Grant M."/>
            <person name="Ambacheew D."/>
            <person name="Muzemil S."/>
            <person name="Studholme D.J."/>
        </authorList>
    </citation>
    <scope>NUCLEOTIDE SEQUENCE [LARGE SCALE GENOMIC DNA]</scope>
</reference>
<dbReference type="Proteomes" id="UP000287651">
    <property type="component" value="Unassembled WGS sequence"/>
</dbReference>
<organism evidence="1 2">
    <name type="scientific">Ensete ventricosum</name>
    <name type="common">Abyssinian banana</name>
    <name type="synonym">Musa ensete</name>
    <dbReference type="NCBI Taxonomy" id="4639"/>
    <lineage>
        <taxon>Eukaryota</taxon>
        <taxon>Viridiplantae</taxon>
        <taxon>Streptophyta</taxon>
        <taxon>Embryophyta</taxon>
        <taxon>Tracheophyta</taxon>
        <taxon>Spermatophyta</taxon>
        <taxon>Magnoliopsida</taxon>
        <taxon>Liliopsida</taxon>
        <taxon>Zingiberales</taxon>
        <taxon>Musaceae</taxon>
        <taxon>Ensete</taxon>
    </lineage>
</organism>